<evidence type="ECO:0000313" key="5">
    <source>
        <dbReference type="EMBL" id="KAK7420229.1"/>
    </source>
</evidence>
<evidence type="ECO:0000256" key="2">
    <source>
        <dbReference type="ARBA" id="ARBA00022801"/>
    </source>
</evidence>
<dbReference type="Proteomes" id="UP001498476">
    <property type="component" value="Unassembled WGS sequence"/>
</dbReference>
<dbReference type="InterPro" id="IPR002018">
    <property type="entry name" value="CarbesteraseB"/>
</dbReference>
<feature type="domain" description="Carboxylesterase type B" evidence="4">
    <location>
        <begin position="19"/>
        <end position="521"/>
    </location>
</feature>
<keyword evidence="2 3" id="KW-0378">Hydrolase</keyword>
<dbReference type="EC" id="3.1.1.-" evidence="3"/>
<organism evidence="5 6">
    <name type="scientific">Neonectria punicea</name>
    <dbReference type="NCBI Taxonomy" id="979145"/>
    <lineage>
        <taxon>Eukaryota</taxon>
        <taxon>Fungi</taxon>
        <taxon>Dikarya</taxon>
        <taxon>Ascomycota</taxon>
        <taxon>Pezizomycotina</taxon>
        <taxon>Sordariomycetes</taxon>
        <taxon>Hypocreomycetidae</taxon>
        <taxon>Hypocreales</taxon>
        <taxon>Nectriaceae</taxon>
        <taxon>Neonectria</taxon>
    </lineage>
</organism>
<dbReference type="InterPro" id="IPR029058">
    <property type="entry name" value="AB_hydrolase_fold"/>
</dbReference>
<dbReference type="InterPro" id="IPR019826">
    <property type="entry name" value="Carboxylesterase_B_AS"/>
</dbReference>
<dbReference type="PANTHER" id="PTHR43142">
    <property type="entry name" value="CARBOXYLIC ESTER HYDROLASE"/>
    <property type="match status" value="1"/>
</dbReference>
<sequence length="564" mass="62064">MKSDEIPSIGQVDLNVPELGTVTGISLNNEVCQYLGIPYGEVPGRFRRSVPSRPWKGGKHDGTKLGSFCPQPPRDFYPVPTPSRPWLQVPVADELNCLNLNISVPRLPSQSGTTKSLPVMVFLHGGAFTYSTSASPVYDGRILASASANLSKSAIVVTLNYRLGVYGFLAAHDLREYNSENGEEGVGNYGLWDQVLALRWVQRHISAFGGDPSRVTLFGQSAGASSVHAHLLRNEPLFSSAILQSGLVWLCGVLSVDEYQVVYEKMLLNLGIPLDLPPMERVQRILAVDTTRLTAAMVPTFITAVVTSPLCDDGVFVGAPLPSGASFGKLEVPEWCPRIMIGDAKNECIIWNKSWDNLSPVPMVDGQDLATPSAELTLAKMKDFLGVDPAQKLADIYNVKEDSSPQDLFWALERMTSHGLYSAPIYFAQKDALMTSSAAVFAYHFNVPSPYNNAWGGLAHHSNDNVLVWGVLRHTLPPAHQKVADKMAEAWITFANGDDPWEQFRTGNENRMVFGLEAEMKTKQENAAWGYEIWERLHADGLLPDLIRLSNELCLRKSELICHA</sequence>
<protein>
    <recommendedName>
        <fullName evidence="3">Carboxylic ester hydrolase</fullName>
        <ecNumber evidence="3">3.1.1.-</ecNumber>
    </recommendedName>
</protein>
<evidence type="ECO:0000256" key="3">
    <source>
        <dbReference type="RuleBase" id="RU361235"/>
    </source>
</evidence>
<proteinExistence type="inferred from homology"/>
<dbReference type="SUPFAM" id="SSF53474">
    <property type="entry name" value="alpha/beta-Hydrolases"/>
    <property type="match status" value="1"/>
</dbReference>
<name>A0ABR1HHB2_9HYPO</name>
<gene>
    <name evidence="5" type="ORF">QQX98_002884</name>
</gene>
<comment type="similarity">
    <text evidence="1 3">Belongs to the type-B carboxylesterase/lipase family.</text>
</comment>
<dbReference type="PANTHER" id="PTHR43142:SF8">
    <property type="entry name" value="CARBOXYLIC ESTER HYDROLASE"/>
    <property type="match status" value="1"/>
</dbReference>
<keyword evidence="6" id="KW-1185">Reference proteome</keyword>
<dbReference type="Gene3D" id="3.40.50.1820">
    <property type="entry name" value="alpha/beta hydrolase"/>
    <property type="match status" value="1"/>
</dbReference>
<accession>A0ABR1HHB2</accession>
<comment type="caution">
    <text evidence="5">The sequence shown here is derived from an EMBL/GenBank/DDBJ whole genome shotgun (WGS) entry which is preliminary data.</text>
</comment>
<dbReference type="Pfam" id="PF00135">
    <property type="entry name" value="COesterase"/>
    <property type="match status" value="1"/>
</dbReference>
<evidence type="ECO:0000259" key="4">
    <source>
        <dbReference type="Pfam" id="PF00135"/>
    </source>
</evidence>
<evidence type="ECO:0000256" key="1">
    <source>
        <dbReference type="ARBA" id="ARBA00005964"/>
    </source>
</evidence>
<reference evidence="5 6" key="1">
    <citation type="journal article" date="2025" name="Microbiol. Resour. Announc.">
        <title>Draft genome sequences for Neonectria magnoliae and Neonectria punicea, canker pathogens of Liriodendron tulipifera and Acer saccharum in West Virginia.</title>
        <authorList>
            <person name="Petronek H.M."/>
            <person name="Kasson M.T."/>
            <person name="Metheny A.M."/>
            <person name="Stauder C.M."/>
            <person name="Lovett B."/>
            <person name="Lynch S.C."/>
            <person name="Garnas J.R."/>
            <person name="Kasson L.R."/>
            <person name="Stajich J.E."/>
        </authorList>
    </citation>
    <scope>NUCLEOTIDE SEQUENCE [LARGE SCALE GENOMIC DNA]</scope>
    <source>
        <strain evidence="5 6">NRRL 64653</strain>
    </source>
</reference>
<evidence type="ECO:0000313" key="6">
    <source>
        <dbReference type="Proteomes" id="UP001498476"/>
    </source>
</evidence>
<dbReference type="EMBL" id="JAZAVJ010000031">
    <property type="protein sequence ID" value="KAK7420229.1"/>
    <property type="molecule type" value="Genomic_DNA"/>
</dbReference>
<dbReference type="PROSITE" id="PS00122">
    <property type="entry name" value="CARBOXYLESTERASE_B_1"/>
    <property type="match status" value="1"/>
</dbReference>